<feature type="signal peptide" evidence="1">
    <location>
        <begin position="1"/>
        <end position="25"/>
    </location>
</feature>
<dbReference type="PANTHER" id="PTHR21666">
    <property type="entry name" value="PEPTIDASE-RELATED"/>
    <property type="match status" value="1"/>
</dbReference>
<dbReference type="OrthoDB" id="9795421at2"/>
<dbReference type="STRING" id="64969.SAMN02745127_00785"/>
<sequence length="266" mass="29028">MFKKTTQLFLIMAAIFLAACSSVSSTPSVSDLHQVQPGETFYSIARRYGVSTQTLALYNPKVVPHRLRAGTELRIPLTDDFKREGIARYTVQTGDTLSKLSDHFAVSLAQLKQSNPTIDHDRILPGQQIIIPIRNRGATGYIWPITQPNLISGFGEADWGLQKGVNLSASQGQTVFAAKAGLVSFAGEMRSLGKVIIIQHEGDQQTVYASCADLIINEGDQVKTGQPIATVGFNSLVNDTALHFQFRDRGTPLPPENYLPLIVSSD</sequence>
<dbReference type="AlphaFoldDB" id="A0A1T4MHY9"/>
<accession>A0A1T4MHY9</accession>
<gene>
    <name evidence="3" type="ORF">BTE48_00850</name>
</gene>
<dbReference type="InterPro" id="IPR018392">
    <property type="entry name" value="LysM"/>
</dbReference>
<dbReference type="InterPro" id="IPR016047">
    <property type="entry name" value="M23ase_b-sheet_dom"/>
</dbReference>
<dbReference type="PROSITE" id="PS51782">
    <property type="entry name" value="LYSM"/>
    <property type="match status" value="2"/>
</dbReference>
<dbReference type="InterPro" id="IPR050570">
    <property type="entry name" value="Cell_wall_metabolism_enzyme"/>
</dbReference>
<reference evidence="3 4" key="1">
    <citation type="submission" date="2017-01" db="EMBL/GenBank/DDBJ databases">
        <title>Genome Sequencing of a Marine Spirillum, Oceanospirillum multiglobuliferum ATCC 33336, from Japan.</title>
        <authorList>
            <person name="Carney J.G."/>
            <person name="Trachtenberg A.M."/>
            <person name="Rheaume B.A."/>
            <person name="Linnane J.D."/>
            <person name="Pitts N.L."/>
            <person name="Mykles D.L."/>
            <person name="Maclea K.S."/>
        </authorList>
    </citation>
    <scope>NUCLEOTIDE SEQUENCE [LARGE SCALE GENOMIC DNA]</scope>
    <source>
        <strain evidence="3 4">ATCC 33336</strain>
    </source>
</reference>
<keyword evidence="4" id="KW-1185">Reference proteome</keyword>
<dbReference type="CDD" id="cd12797">
    <property type="entry name" value="M23_peptidase"/>
    <property type="match status" value="1"/>
</dbReference>
<feature type="chain" id="PRO_5012978816" description="LysM domain-containing protein" evidence="1">
    <location>
        <begin position="26"/>
        <end position="266"/>
    </location>
</feature>
<dbReference type="GO" id="GO:0004222">
    <property type="term" value="F:metalloendopeptidase activity"/>
    <property type="evidence" value="ECO:0007669"/>
    <property type="project" value="TreeGrafter"/>
</dbReference>
<evidence type="ECO:0000256" key="1">
    <source>
        <dbReference type="SAM" id="SignalP"/>
    </source>
</evidence>
<evidence type="ECO:0000259" key="2">
    <source>
        <dbReference type="PROSITE" id="PS51782"/>
    </source>
</evidence>
<dbReference type="Gene3D" id="3.10.350.10">
    <property type="entry name" value="LysM domain"/>
    <property type="match status" value="2"/>
</dbReference>
<dbReference type="PANTHER" id="PTHR21666:SF270">
    <property type="entry name" value="MUREIN HYDROLASE ACTIVATOR ENVC"/>
    <property type="match status" value="1"/>
</dbReference>
<dbReference type="PROSITE" id="PS51257">
    <property type="entry name" value="PROKAR_LIPOPROTEIN"/>
    <property type="match status" value="1"/>
</dbReference>
<dbReference type="Proteomes" id="UP000191418">
    <property type="component" value="Unassembled WGS sequence"/>
</dbReference>
<keyword evidence="1" id="KW-0732">Signal</keyword>
<name>A0A1T4MHY9_9GAMM</name>
<organism evidence="3 4">
    <name type="scientific">Oceanospirillum multiglobuliferum</name>
    <dbReference type="NCBI Taxonomy" id="64969"/>
    <lineage>
        <taxon>Bacteria</taxon>
        <taxon>Pseudomonadati</taxon>
        <taxon>Pseudomonadota</taxon>
        <taxon>Gammaproteobacteria</taxon>
        <taxon>Oceanospirillales</taxon>
        <taxon>Oceanospirillaceae</taxon>
        <taxon>Oceanospirillum</taxon>
    </lineage>
</organism>
<dbReference type="SMART" id="SM00257">
    <property type="entry name" value="LysM"/>
    <property type="match status" value="2"/>
</dbReference>
<evidence type="ECO:0000313" key="4">
    <source>
        <dbReference type="Proteomes" id="UP000191418"/>
    </source>
</evidence>
<dbReference type="InterPro" id="IPR011055">
    <property type="entry name" value="Dup_hybrid_motif"/>
</dbReference>
<protein>
    <recommendedName>
        <fullName evidence="2">LysM domain-containing protein</fullName>
    </recommendedName>
</protein>
<dbReference type="InterPro" id="IPR036779">
    <property type="entry name" value="LysM_dom_sf"/>
</dbReference>
<dbReference type="SUPFAM" id="SSF51261">
    <property type="entry name" value="Duplicated hybrid motif"/>
    <property type="match status" value="1"/>
</dbReference>
<dbReference type="Pfam" id="PF01476">
    <property type="entry name" value="LysM"/>
    <property type="match status" value="2"/>
</dbReference>
<dbReference type="Gene3D" id="2.70.70.10">
    <property type="entry name" value="Glucose Permease (Domain IIA)"/>
    <property type="match status" value="1"/>
</dbReference>
<dbReference type="EMBL" id="MTSM01000001">
    <property type="protein sequence ID" value="OPX57015.1"/>
    <property type="molecule type" value="Genomic_DNA"/>
</dbReference>
<feature type="domain" description="LysM" evidence="2">
    <location>
        <begin position="31"/>
        <end position="75"/>
    </location>
</feature>
<dbReference type="Pfam" id="PF01551">
    <property type="entry name" value="Peptidase_M23"/>
    <property type="match status" value="1"/>
</dbReference>
<evidence type="ECO:0000313" key="3">
    <source>
        <dbReference type="EMBL" id="OPX57015.1"/>
    </source>
</evidence>
<dbReference type="CDD" id="cd00118">
    <property type="entry name" value="LysM"/>
    <property type="match status" value="2"/>
</dbReference>
<dbReference type="RefSeq" id="WP_078744392.1">
    <property type="nucleotide sequence ID" value="NZ_FUXG01000004.1"/>
</dbReference>
<feature type="domain" description="LysM" evidence="2">
    <location>
        <begin position="87"/>
        <end position="131"/>
    </location>
</feature>
<proteinExistence type="predicted"/>
<comment type="caution">
    <text evidence="3">The sequence shown here is derived from an EMBL/GenBank/DDBJ whole genome shotgun (WGS) entry which is preliminary data.</text>
</comment>